<dbReference type="Pfam" id="PF00004">
    <property type="entry name" value="AAA"/>
    <property type="match status" value="1"/>
</dbReference>
<dbReference type="Gene3D" id="1.10.8.60">
    <property type="match status" value="1"/>
</dbReference>
<dbReference type="InterPro" id="IPR041569">
    <property type="entry name" value="AAA_lid_3"/>
</dbReference>
<accession>A0AAD5U6E8</accession>
<dbReference type="InterPro" id="IPR003593">
    <property type="entry name" value="AAA+_ATPase"/>
</dbReference>
<dbReference type="FunFam" id="3.40.50.300:FF:000093">
    <property type="entry name" value="Fidgetin-like 1"/>
    <property type="match status" value="1"/>
</dbReference>
<organism evidence="7 8">
    <name type="scientific">Clydaea vesicula</name>
    <dbReference type="NCBI Taxonomy" id="447962"/>
    <lineage>
        <taxon>Eukaryota</taxon>
        <taxon>Fungi</taxon>
        <taxon>Fungi incertae sedis</taxon>
        <taxon>Chytridiomycota</taxon>
        <taxon>Chytridiomycota incertae sedis</taxon>
        <taxon>Chytridiomycetes</taxon>
        <taxon>Lobulomycetales</taxon>
        <taxon>Lobulomycetaceae</taxon>
        <taxon>Clydaea</taxon>
    </lineage>
</organism>
<sequence>MQNFFLGKENSRAYEQLEHDFYFKRLLKKRPHEFPNLRSNLELKHSLSFKIAEENNEVTSFRLLKSTRTDNASFQENYKNEGKNVSVVNNVPISDKKSDLKSANSFQGSNDSTKRNPVRKLNQSEFSNKLVKEYSEKTTVQNSTLMRPIKNITTNSNSFQHHVLQQHQSFQTAGQKLESDLNIQKSKSNPASFQKRLSSEEVSSTENQNIHNQNYQIPMKRTLGTFSKTQKKFVSPLLQNNSNQSNNGAVSNENVFSDTVEDPEGFLKNIDKKMVEMIQNEIMVKMEKVECTELAFREDIAGLEHAKKTILEIVVWPMLRPDIFTGLRGINRFLIKTTHYFAGPPKGLLLFGPPGTGKTLIGKCIASQSNATFFSISSSSLTSKWVGEGEKMVRALFAVARLHQPSVIFMDEIDSLLTQRTDGEVEASRRIKTEFLVQFDGCATSSNDRILLIGATNRPWEIDEAARRRFRKKLYIPLPEANGRESLFRRLLRSESNSLTDLDIEKLVSCTEGYSGSDCDGLIREACLGPVREISDIRNITIDQVREVRYIDFENALSQVRASVSEKDLLCYLNWDSQHGSGSK</sequence>
<dbReference type="FunFam" id="1.10.8.60:FF:000022">
    <property type="entry name" value="Fidgetin like 1"/>
    <property type="match status" value="1"/>
</dbReference>
<keyword evidence="3 4" id="KW-0067">ATP-binding</keyword>
<proteinExistence type="inferred from homology"/>
<comment type="similarity">
    <text evidence="1 4">Belongs to the AAA ATPase family.</text>
</comment>
<evidence type="ECO:0000256" key="5">
    <source>
        <dbReference type="SAM" id="MobiDB-lite"/>
    </source>
</evidence>
<keyword evidence="8" id="KW-1185">Reference proteome</keyword>
<evidence type="ECO:0000256" key="2">
    <source>
        <dbReference type="ARBA" id="ARBA00022741"/>
    </source>
</evidence>
<name>A0AAD5U6E8_9FUNG</name>
<dbReference type="GO" id="GO:0016887">
    <property type="term" value="F:ATP hydrolysis activity"/>
    <property type="evidence" value="ECO:0007669"/>
    <property type="project" value="InterPro"/>
</dbReference>
<dbReference type="PANTHER" id="PTHR23074:SF17">
    <property type="entry name" value="FIDGETIN-LIKE PROTEIN 1"/>
    <property type="match status" value="1"/>
</dbReference>
<evidence type="ECO:0000256" key="3">
    <source>
        <dbReference type="ARBA" id="ARBA00022840"/>
    </source>
</evidence>
<dbReference type="PANTHER" id="PTHR23074">
    <property type="entry name" value="AAA DOMAIN-CONTAINING"/>
    <property type="match status" value="1"/>
</dbReference>
<dbReference type="SUPFAM" id="SSF52540">
    <property type="entry name" value="P-loop containing nucleoside triphosphate hydrolases"/>
    <property type="match status" value="1"/>
</dbReference>
<dbReference type="AlphaFoldDB" id="A0AAD5U6E8"/>
<dbReference type="EMBL" id="JADGJW010000163">
    <property type="protein sequence ID" value="KAJ3222703.1"/>
    <property type="molecule type" value="Genomic_DNA"/>
</dbReference>
<dbReference type="InterPro" id="IPR050304">
    <property type="entry name" value="MT-severing_AAA_ATPase"/>
</dbReference>
<dbReference type="SMART" id="SM00382">
    <property type="entry name" value="AAA"/>
    <property type="match status" value="1"/>
</dbReference>
<dbReference type="InterPro" id="IPR003960">
    <property type="entry name" value="ATPase_AAA_CS"/>
</dbReference>
<dbReference type="Pfam" id="PF17862">
    <property type="entry name" value="AAA_lid_3"/>
    <property type="match status" value="1"/>
</dbReference>
<feature type="region of interest" description="Disordered" evidence="5">
    <location>
        <begin position="96"/>
        <end position="125"/>
    </location>
</feature>
<reference evidence="7" key="1">
    <citation type="submission" date="2020-05" db="EMBL/GenBank/DDBJ databases">
        <title>Phylogenomic resolution of chytrid fungi.</title>
        <authorList>
            <person name="Stajich J.E."/>
            <person name="Amses K."/>
            <person name="Simmons R."/>
            <person name="Seto K."/>
            <person name="Myers J."/>
            <person name="Bonds A."/>
            <person name="Quandt C.A."/>
            <person name="Barry K."/>
            <person name="Liu P."/>
            <person name="Grigoriev I."/>
            <person name="Longcore J.E."/>
            <person name="James T.Y."/>
        </authorList>
    </citation>
    <scope>NUCLEOTIDE SEQUENCE</scope>
    <source>
        <strain evidence="7">JEL0476</strain>
    </source>
</reference>
<protein>
    <recommendedName>
        <fullName evidence="6">AAA+ ATPase domain-containing protein</fullName>
    </recommendedName>
</protein>
<gene>
    <name evidence="7" type="ORF">HK099_002013</name>
</gene>
<feature type="domain" description="AAA+ ATPase" evidence="6">
    <location>
        <begin position="344"/>
        <end position="480"/>
    </location>
</feature>
<keyword evidence="2 4" id="KW-0547">Nucleotide-binding</keyword>
<dbReference type="PROSITE" id="PS00674">
    <property type="entry name" value="AAA"/>
    <property type="match status" value="1"/>
</dbReference>
<feature type="region of interest" description="Disordered" evidence="5">
    <location>
        <begin position="184"/>
        <end position="207"/>
    </location>
</feature>
<evidence type="ECO:0000313" key="8">
    <source>
        <dbReference type="Proteomes" id="UP001211065"/>
    </source>
</evidence>
<dbReference type="Proteomes" id="UP001211065">
    <property type="component" value="Unassembled WGS sequence"/>
</dbReference>
<evidence type="ECO:0000256" key="1">
    <source>
        <dbReference type="ARBA" id="ARBA00006914"/>
    </source>
</evidence>
<evidence type="ECO:0000313" key="7">
    <source>
        <dbReference type="EMBL" id="KAJ3222703.1"/>
    </source>
</evidence>
<dbReference type="InterPro" id="IPR003959">
    <property type="entry name" value="ATPase_AAA_core"/>
</dbReference>
<comment type="caution">
    <text evidence="7">The sequence shown here is derived from an EMBL/GenBank/DDBJ whole genome shotgun (WGS) entry which is preliminary data.</text>
</comment>
<feature type="compositionally biased region" description="Polar residues" evidence="5">
    <location>
        <begin position="101"/>
        <end position="111"/>
    </location>
</feature>
<evidence type="ECO:0000256" key="4">
    <source>
        <dbReference type="RuleBase" id="RU003651"/>
    </source>
</evidence>
<dbReference type="GO" id="GO:0005524">
    <property type="term" value="F:ATP binding"/>
    <property type="evidence" value="ECO:0007669"/>
    <property type="project" value="UniProtKB-KW"/>
</dbReference>
<dbReference type="InterPro" id="IPR027417">
    <property type="entry name" value="P-loop_NTPase"/>
</dbReference>
<evidence type="ECO:0000259" key="6">
    <source>
        <dbReference type="SMART" id="SM00382"/>
    </source>
</evidence>
<dbReference type="Gene3D" id="3.40.50.300">
    <property type="entry name" value="P-loop containing nucleotide triphosphate hydrolases"/>
    <property type="match status" value="1"/>
</dbReference>